<proteinExistence type="inferred from homology"/>
<dbReference type="GO" id="GO:0030130">
    <property type="term" value="C:clathrin coat of trans-Golgi network vesicle"/>
    <property type="evidence" value="ECO:0007669"/>
    <property type="project" value="InterPro"/>
</dbReference>
<dbReference type="EMBL" id="LVLJ01004000">
    <property type="protein sequence ID" value="OAE18813.1"/>
    <property type="molecule type" value="Genomic_DNA"/>
</dbReference>
<feature type="compositionally biased region" description="Polar residues" evidence="8">
    <location>
        <begin position="149"/>
        <end position="171"/>
    </location>
</feature>
<organism evidence="9 10">
    <name type="scientific">Marchantia polymorpha subsp. ruderalis</name>
    <dbReference type="NCBI Taxonomy" id="1480154"/>
    <lineage>
        <taxon>Eukaryota</taxon>
        <taxon>Viridiplantae</taxon>
        <taxon>Streptophyta</taxon>
        <taxon>Embryophyta</taxon>
        <taxon>Marchantiophyta</taxon>
        <taxon>Marchantiopsida</taxon>
        <taxon>Marchantiidae</taxon>
        <taxon>Marchantiales</taxon>
        <taxon>Marchantiaceae</taxon>
        <taxon>Marchantia</taxon>
    </lineage>
</organism>
<feature type="region of interest" description="Disordered" evidence="8">
    <location>
        <begin position="1"/>
        <end position="295"/>
    </location>
</feature>
<dbReference type="AlphaFoldDB" id="A0A176VEB4"/>
<evidence type="ECO:0000256" key="6">
    <source>
        <dbReference type="ARBA" id="ARBA00023176"/>
    </source>
</evidence>
<evidence type="ECO:0000256" key="4">
    <source>
        <dbReference type="ARBA" id="ARBA00005263"/>
    </source>
</evidence>
<feature type="compositionally biased region" description="Basic and acidic residues" evidence="8">
    <location>
        <begin position="86"/>
        <end position="110"/>
    </location>
</feature>
<comment type="similarity">
    <text evidence="4">Belongs to the clathrin light chain family.</text>
</comment>
<feature type="compositionally biased region" description="Basic and acidic residues" evidence="8">
    <location>
        <begin position="270"/>
        <end position="295"/>
    </location>
</feature>
<dbReference type="PANTHER" id="PTHR10639">
    <property type="entry name" value="CLATHRIN LIGHT CHAIN"/>
    <property type="match status" value="1"/>
</dbReference>
<dbReference type="Pfam" id="PF01086">
    <property type="entry name" value="Clathrin_lg_ch"/>
    <property type="match status" value="1"/>
</dbReference>
<evidence type="ECO:0008006" key="11">
    <source>
        <dbReference type="Google" id="ProtNLM"/>
    </source>
</evidence>
<evidence type="ECO:0000313" key="10">
    <source>
        <dbReference type="Proteomes" id="UP000077202"/>
    </source>
</evidence>
<feature type="compositionally biased region" description="Basic and acidic residues" evidence="8">
    <location>
        <begin position="60"/>
        <end position="77"/>
    </location>
</feature>
<dbReference type="GO" id="GO:0005198">
    <property type="term" value="F:structural molecule activity"/>
    <property type="evidence" value="ECO:0007669"/>
    <property type="project" value="InterPro"/>
</dbReference>
<feature type="compositionally biased region" description="Polar residues" evidence="8">
    <location>
        <begin position="365"/>
        <end position="392"/>
    </location>
</feature>
<evidence type="ECO:0000256" key="2">
    <source>
        <dbReference type="ARBA" id="ARBA00004180"/>
    </source>
</evidence>
<sequence>MFPPNDPREAGGAGAQAERPMMMPTMNRERPYPLGMSRVESDRRRQRSLSKAADFSTTHVQDDDLTKEREEDRDPRRQSWLTRNESGPKERKDNQVEEERASSADEHRPNDAFMIRTSEPVRAPPFSSAEGMGLIVLPSEPDSSRPRSLEQQQLNRPSQEVPSATTMTSTPPDSPLVLFDSSTGPTSDILLSRDPFPADDFSAASSSDTFTQSSPEALSPQWSVKDGRAADADDDDDSSSSASDASAASTLRARYRRRSSLAVGPQDESDLLREWRRKKREELEDKPRKSEERRRQTLEIAKKEMNAFYATRSAELQARKKINREKEIEDKAEHNIGKDSKMPLNLWEVVVSLLPPAPTAERLKSSGNRTPSTTAATPQNILTPSTFFSQHLSAIPPATPPKQGSVNAKHGKDVNKKDSSSTNAGEEVEVVPPVKTTDISRMRQVWTDEPGTLWEALISTIIFDEFNVLQNYAQNFAFYVLFYDGILLLPLLNLQTPSLKFHSPCTTSSLDNNRVKLSLTSCSI</sequence>
<dbReference type="PANTHER" id="PTHR10639:SF7">
    <property type="entry name" value="CLATHRIN LIGHT CHAIN"/>
    <property type="match status" value="1"/>
</dbReference>
<keyword evidence="5" id="KW-0472">Membrane</keyword>
<evidence type="ECO:0000256" key="1">
    <source>
        <dbReference type="ARBA" id="ARBA00003913"/>
    </source>
</evidence>
<keyword evidence="10" id="KW-1185">Reference proteome</keyword>
<gene>
    <name evidence="9" type="ORF">AXG93_313s1100</name>
</gene>
<protein>
    <recommendedName>
        <fullName evidence="11">Clathrin light chain</fullName>
    </recommendedName>
</protein>
<dbReference type="GO" id="GO:0032050">
    <property type="term" value="F:clathrin heavy chain binding"/>
    <property type="evidence" value="ECO:0007669"/>
    <property type="project" value="TreeGrafter"/>
</dbReference>
<dbReference type="GO" id="GO:0006886">
    <property type="term" value="P:intracellular protein transport"/>
    <property type="evidence" value="ECO:0007669"/>
    <property type="project" value="InterPro"/>
</dbReference>
<dbReference type="InterPro" id="IPR000996">
    <property type="entry name" value="Clathrin_L-chain"/>
</dbReference>
<comment type="caution">
    <text evidence="9">The sequence shown here is derived from an EMBL/GenBank/DDBJ whole genome shotgun (WGS) entry which is preliminary data.</text>
</comment>
<dbReference type="Proteomes" id="UP000077202">
    <property type="component" value="Unassembled WGS sequence"/>
</dbReference>
<keyword evidence="6" id="KW-0168">Coated pit</keyword>
<dbReference type="GO" id="GO:0072583">
    <property type="term" value="P:clathrin-dependent endocytosis"/>
    <property type="evidence" value="ECO:0007669"/>
    <property type="project" value="TreeGrafter"/>
</dbReference>
<accession>A0A176VEB4</accession>
<dbReference type="GO" id="GO:0030132">
    <property type="term" value="C:clathrin coat of coated pit"/>
    <property type="evidence" value="ECO:0007669"/>
    <property type="project" value="InterPro"/>
</dbReference>
<feature type="compositionally biased region" description="Low complexity" evidence="8">
    <location>
        <begin position="198"/>
        <end position="215"/>
    </location>
</feature>
<evidence type="ECO:0000256" key="8">
    <source>
        <dbReference type="SAM" id="MobiDB-lite"/>
    </source>
</evidence>
<feature type="compositionally biased region" description="Basic and acidic residues" evidence="8">
    <location>
        <begin position="410"/>
        <end position="419"/>
    </location>
</feature>
<comment type="function">
    <text evidence="1">Clathrin is the major protein of the polyhedral coat of coated pits and vesicles.</text>
</comment>
<name>A0A176VEB4_MARPO</name>
<evidence type="ECO:0000313" key="9">
    <source>
        <dbReference type="EMBL" id="OAE18813.1"/>
    </source>
</evidence>
<evidence type="ECO:0000256" key="3">
    <source>
        <dbReference type="ARBA" id="ARBA00004277"/>
    </source>
</evidence>
<comment type="subcellular location">
    <subcellularLocation>
        <location evidence="2">Cytoplasmic vesicle membrane</location>
        <topology evidence="2">Peripheral membrane protein</topology>
        <orientation evidence="2">Cytoplasmic side</orientation>
    </subcellularLocation>
    <subcellularLocation>
        <location evidence="3">Membrane</location>
        <location evidence="3">Coated pit</location>
        <topology evidence="3">Peripheral membrane protein</topology>
        <orientation evidence="3">Cytoplasmic side</orientation>
    </subcellularLocation>
</comment>
<feature type="compositionally biased region" description="Low complexity" evidence="8">
    <location>
        <begin position="239"/>
        <end position="252"/>
    </location>
</feature>
<evidence type="ECO:0000256" key="7">
    <source>
        <dbReference type="ARBA" id="ARBA00023329"/>
    </source>
</evidence>
<feature type="region of interest" description="Disordered" evidence="8">
    <location>
        <begin position="360"/>
        <end position="429"/>
    </location>
</feature>
<evidence type="ECO:0000256" key="5">
    <source>
        <dbReference type="ARBA" id="ARBA00023136"/>
    </source>
</evidence>
<keyword evidence="7" id="KW-0968">Cytoplasmic vesicle</keyword>
<reference evidence="9" key="1">
    <citation type="submission" date="2016-03" db="EMBL/GenBank/DDBJ databases">
        <title>Mechanisms controlling the formation of the plant cell surface in tip-growing cells are functionally conserved among land plants.</title>
        <authorList>
            <person name="Honkanen S."/>
            <person name="Jones V.A."/>
            <person name="Morieri G."/>
            <person name="Champion C."/>
            <person name="Hetherington A.J."/>
            <person name="Kelly S."/>
            <person name="Saint-Marcoux D."/>
            <person name="Proust H."/>
            <person name="Prescott H."/>
            <person name="Dolan L."/>
        </authorList>
    </citation>
    <scope>NUCLEOTIDE SEQUENCE [LARGE SCALE GENOMIC DNA]</scope>
    <source>
        <tissue evidence="9">Whole gametophyte</tissue>
    </source>
</reference>